<dbReference type="AlphaFoldDB" id="A0A0C1QXH4"/>
<protein>
    <submittedName>
        <fullName evidence="1">Uncharacterized protein</fullName>
    </submittedName>
</protein>
<dbReference type="EMBL" id="JSWE01000153">
    <property type="protein sequence ID" value="KIE04720.1"/>
    <property type="molecule type" value="Genomic_DNA"/>
</dbReference>
<gene>
    <name evidence="1" type="ORF">NF27_GF00030</name>
</gene>
<proteinExistence type="predicted"/>
<evidence type="ECO:0000313" key="1">
    <source>
        <dbReference type="EMBL" id="KIE04720.1"/>
    </source>
</evidence>
<reference evidence="1 2" key="1">
    <citation type="submission" date="2014-11" db="EMBL/GenBank/DDBJ databases">
        <title>A Rickettsiales Symbiont of Amoebae With Ancient Features.</title>
        <authorList>
            <person name="Schulz F."/>
            <person name="Martijn J."/>
            <person name="Wascher F."/>
            <person name="Kostanjsek R."/>
            <person name="Ettema T.J."/>
            <person name="Horn M."/>
        </authorList>
    </citation>
    <scope>NUCLEOTIDE SEQUENCE [LARGE SCALE GENOMIC DNA]</scope>
    <source>
        <strain evidence="1 2">UWC36</strain>
    </source>
</reference>
<accession>A0A0C1QXH4</accession>
<comment type="caution">
    <text evidence="1">The sequence shown here is derived from an EMBL/GenBank/DDBJ whole genome shotgun (WGS) entry which is preliminary data.</text>
</comment>
<sequence>MENLEIQLIIKKSRNQWLEGLKGNVTNILL</sequence>
<evidence type="ECO:0000313" key="2">
    <source>
        <dbReference type="Proteomes" id="UP000031258"/>
    </source>
</evidence>
<organism evidence="1 2">
    <name type="scientific">Candidatus Jidaibacter acanthamoebae</name>
    <dbReference type="NCBI Taxonomy" id="86105"/>
    <lineage>
        <taxon>Bacteria</taxon>
        <taxon>Pseudomonadati</taxon>
        <taxon>Pseudomonadota</taxon>
        <taxon>Alphaproteobacteria</taxon>
        <taxon>Rickettsiales</taxon>
        <taxon>Candidatus Midichloriaceae</taxon>
        <taxon>Candidatus Jidaibacter</taxon>
    </lineage>
</organism>
<keyword evidence="2" id="KW-1185">Reference proteome</keyword>
<dbReference type="Proteomes" id="UP000031258">
    <property type="component" value="Unassembled WGS sequence"/>
</dbReference>
<name>A0A0C1QXH4_9RICK</name>